<comment type="caution">
    <text evidence="11">The sequence shown here is derived from an EMBL/GenBank/DDBJ whole genome shotgun (WGS) entry which is preliminary data.</text>
</comment>
<proteinExistence type="inferred from homology"/>
<feature type="transmembrane region" description="Helical" evidence="9">
    <location>
        <begin position="12"/>
        <end position="32"/>
    </location>
</feature>
<keyword evidence="8" id="KW-0813">Transport</keyword>
<feature type="transmembrane region" description="Helical" evidence="9">
    <location>
        <begin position="313"/>
        <end position="334"/>
    </location>
</feature>
<dbReference type="PROSITE" id="PS00217">
    <property type="entry name" value="SUGAR_TRANSPORT_2"/>
    <property type="match status" value="1"/>
</dbReference>
<dbReference type="STRING" id="7375.A0A0L0BVY2"/>
<feature type="transmembrane region" description="Helical" evidence="9">
    <location>
        <begin position="52"/>
        <end position="74"/>
    </location>
</feature>
<evidence type="ECO:0000256" key="1">
    <source>
        <dbReference type="ARBA" id="ARBA00004651"/>
    </source>
</evidence>
<dbReference type="InterPro" id="IPR003663">
    <property type="entry name" value="Sugar/inositol_transpt"/>
</dbReference>
<feature type="transmembrane region" description="Helical" evidence="9">
    <location>
        <begin position="410"/>
        <end position="435"/>
    </location>
</feature>
<dbReference type="PANTHER" id="PTHR48021">
    <property type="match status" value="1"/>
</dbReference>
<evidence type="ECO:0000313" key="12">
    <source>
        <dbReference type="Proteomes" id="UP000037069"/>
    </source>
</evidence>
<dbReference type="Gene3D" id="1.20.1250.20">
    <property type="entry name" value="MFS general substrate transporter like domains"/>
    <property type="match status" value="1"/>
</dbReference>
<evidence type="ECO:0000256" key="8">
    <source>
        <dbReference type="RuleBase" id="RU003346"/>
    </source>
</evidence>
<keyword evidence="12" id="KW-1185">Reference proteome</keyword>
<sequence>MAAEAKLLPQYVAGLSAAMGSFALGTVIGWTAPVEPDIKDGSLGFEVSSAEYGWVGSLMALGAACVCVPIGYVINVIGRKWTMLILVPPFVLGWVLILLASNVFMLYAARFLLGMCGGAFCIIAPIYTTEIAQTKIRGILGCFFQMLITSGILYVYVVGAMAEVMVSSILCAIVPILMALLFLLLPESPAFFVLKGNMEKAQKSLQWLRGKDYDISGEMAEFVANDKYAKENQVSVAKSLVKKSTLRAFAVSISLMLFQQLSGINAIVMYSTGIFKDAETGFTDTTCTILVGTMMVVATFISLFFIDRVGRKPLLMISASFMSVCTFGVGFYFFKKAGDEDFAKSIAWLPVVCCCLYVIMFSCGFGAIPWLLMAELFSEDIKGIAGSIAGTTNWLAAFLVTNTYPFVSEAIGIGLTFWIFSALTLLAVFFVLFIVPETKGKTFLEIQAILEGNA</sequence>
<dbReference type="PANTHER" id="PTHR48021:SF1">
    <property type="entry name" value="GH07001P-RELATED"/>
    <property type="match status" value="1"/>
</dbReference>
<dbReference type="GO" id="GO:0005886">
    <property type="term" value="C:plasma membrane"/>
    <property type="evidence" value="ECO:0007669"/>
    <property type="project" value="UniProtKB-SubCell"/>
</dbReference>
<evidence type="ECO:0000256" key="5">
    <source>
        <dbReference type="ARBA" id="ARBA00023136"/>
    </source>
</evidence>
<dbReference type="PROSITE" id="PS00216">
    <property type="entry name" value="SUGAR_TRANSPORT_1"/>
    <property type="match status" value="1"/>
</dbReference>
<dbReference type="OrthoDB" id="6612291at2759"/>
<dbReference type="Pfam" id="PF00083">
    <property type="entry name" value="Sugar_tr"/>
    <property type="match status" value="1"/>
</dbReference>
<comment type="similarity">
    <text evidence="7">Belongs to the major facilitator superfamily. Sugar transporter (TC 2.A.1.1) family. Trehalose transporter subfamily.</text>
</comment>
<dbReference type="InterPro" id="IPR036259">
    <property type="entry name" value="MFS_trans_sf"/>
</dbReference>
<feature type="transmembrane region" description="Helical" evidence="9">
    <location>
        <begin position="139"/>
        <end position="158"/>
    </location>
</feature>
<dbReference type="AlphaFoldDB" id="A0A0L0BVY2"/>
<comment type="subcellular location">
    <subcellularLocation>
        <location evidence="1">Cell membrane</location>
        <topology evidence="1">Multi-pass membrane protein</topology>
    </subcellularLocation>
</comment>
<evidence type="ECO:0000256" key="2">
    <source>
        <dbReference type="ARBA" id="ARBA00022475"/>
    </source>
</evidence>
<dbReference type="InterPro" id="IPR005828">
    <property type="entry name" value="MFS_sugar_transport-like"/>
</dbReference>
<dbReference type="PROSITE" id="PS50850">
    <property type="entry name" value="MFS"/>
    <property type="match status" value="1"/>
</dbReference>
<feature type="domain" description="Major facilitator superfamily (MFS) profile" evidence="10">
    <location>
        <begin position="13"/>
        <end position="439"/>
    </location>
</feature>
<dbReference type="InterPro" id="IPR050549">
    <property type="entry name" value="MFS_Trehalose_Transporter"/>
</dbReference>
<dbReference type="InterPro" id="IPR044775">
    <property type="entry name" value="MFS_ERD6/Tret1-like"/>
</dbReference>
<feature type="transmembrane region" description="Helical" evidence="9">
    <location>
        <begin position="288"/>
        <end position="306"/>
    </location>
</feature>
<dbReference type="OMA" id="EQSWEIG"/>
<evidence type="ECO:0000259" key="10">
    <source>
        <dbReference type="PROSITE" id="PS50850"/>
    </source>
</evidence>
<protein>
    <recommendedName>
        <fullName evidence="10">Major facilitator superfamily (MFS) profile domain-containing protein</fullName>
    </recommendedName>
</protein>
<keyword evidence="5 9" id="KW-0472">Membrane</keyword>
<feature type="transmembrane region" description="Helical" evidence="9">
    <location>
        <begin position="346"/>
        <end position="372"/>
    </location>
</feature>
<keyword evidence="6" id="KW-0325">Glycoprotein</keyword>
<keyword evidence="4 9" id="KW-1133">Transmembrane helix</keyword>
<feature type="transmembrane region" description="Helical" evidence="9">
    <location>
        <begin position="81"/>
        <end position="101"/>
    </location>
</feature>
<feature type="transmembrane region" description="Helical" evidence="9">
    <location>
        <begin position="384"/>
        <end position="404"/>
    </location>
</feature>
<evidence type="ECO:0000256" key="4">
    <source>
        <dbReference type="ARBA" id="ARBA00022989"/>
    </source>
</evidence>
<organism evidence="11 12">
    <name type="scientific">Lucilia cuprina</name>
    <name type="common">Green bottle fly</name>
    <name type="synonym">Australian sheep blowfly</name>
    <dbReference type="NCBI Taxonomy" id="7375"/>
    <lineage>
        <taxon>Eukaryota</taxon>
        <taxon>Metazoa</taxon>
        <taxon>Ecdysozoa</taxon>
        <taxon>Arthropoda</taxon>
        <taxon>Hexapoda</taxon>
        <taxon>Insecta</taxon>
        <taxon>Pterygota</taxon>
        <taxon>Neoptera</taxon>
        <taxon>Endopterygota</taxon>
        <taxon>Diptera</taxon>
        <taxon>Brachycera</taxon>
        <taxon>Muscomorpha</taxon>
        <taxon>Oestroidea</taxon>
        <taxon>Calliphoridae</taxon>
        <taxon>Luciliinae</taxon>
        <taxon>Lucilia</taxon>
    </lineage>
</organism>
<evidence type="ECO:0000256" key="3">
    <source>
        <dbReference type="ARBA" id="ARBA00022692"/>
    </source>
</evidence>
<evidence type="ECO:0000313" key="11">
    <source>
        <dbReference type="EMBL" id="KNC24181.1"/>
    </source>
</evidence>
<dbReference type="PRINTS" id="PR00171">
    <property type="entry name" value="SUGRTRNSPORT"/>
</dbReference>
<gene>
    <name evidence="11" type="ORF">FF38_02184</name>
</gene>
<dbReference type="GO" id="GO:0051119">
    <property type="term" value="F:sugar transmembrane transporter activity"/>
    <property type="evidence" value="ECO:0007669"/>
    <property type="project" value="InterPro"/>
</dbReference>
<keyword evidence="2" id="KW-1003">Cell membrane</keyword>
<evidence type="ECO:0000256" key="9">
    <source>
        <dbReference type="SAM" id="Phobius"/>
    </source>
</evidence>
<dbReference type="InterPro" id="IPR005829">
    <property type="entry name" value="Sugar_transporter_CS"/>
</dbReference>
<dbReference type="EMBL" id="JRES01001254">
    <property type="protein sequence ID" value="KNC24181.1"/>
    <property type="molecule type" value="Genomic_DNA"/>
</dbReference>
<accession>A0A0L0BVY2</accession>
<evidence type="ECO:0000256" key="6">
    <source>
        <dbReference type="ARBA" id="ARBA00023180"/>
    </source>
</evidence>
<dbReference type="InterPro" id="IPR020846">
    <property type="entry name" value="MFS_dom"/>
</dbReference>
<dbReference type="CDD" id="cd17358">
    <property type="entry name" value="MFS_GLUT6_8_Class3_like"/>
    <property type="match status" value="1"/>
</dbReference>
<feature type="transmembrane region" description="Helical" evidence="9">
    <location>
        <begin position="248"/>
        <end position="268"/>
    </location>
</feature>
<name>A0A0L0BVY2_LUCCU</name>
<dbReference type="FunFam" id="1.20.1250.20:FF:000055">
    <property type="entry name" value="Facilitated trehalose transporter Tret1-2 homolog"/>
    <property type="match status" value="1"/>
</dbReference>
<keyword evidence="3 9" id="KW-0812">Transmembrane</keyword>
<feature type="transmembrane region" description="Helical" evidence="9">
    <location>
        <begin position="164"/>
        <end position="185"/>
    </location>
</feature>
<feature type="transmembrane region" description="Helical" evidence="9">
    <location>
        <begin position="107"/>
        <end position="127"/>
    </location>
</feature>
<evidence type="ECO:0000256" key="7">
    <source>
        <dbReference type="ARBA" id="ARBA00024348"/>
    </source>
</evidence>
<reference evidence="11 12" key="1">
    <citation type="journal article" date="2015" name="Nat. Commun.">
        <title>Lucilia cuprina genome unlocks parasitic fly biology to underpin future interventions.</title>
        <authorList>
            <person name="Anstead C.A."/>
            <person name="Korhonen P.K."/>
            <person name="Young N.D."/>
            <person name="Hall R.S."/>
            <person name="Jex A.R."/>
            <person name="Murali S.C."/>
            <person name="Hughes D.S."/>
            <person name="Lee S.F."/>
            <person name="Perry T."/>
            <person name="Stroehlein A.J."/>
            <person name="Ansell B.R."/>
            <person name="Breugelmans B."/>
            <person name="Hofmann A."/>
            <person name="Qu J."/>
            <person name="Dugan S."/>
            <person name="Lee S.L."/>
            <person name="Chao H."/>
            <person name="Dinh H."/>
            <person name="Han Y."/>
            <person name="Doddapaneni H.V."/>
            <person name="Worley K.C."/>
            <person name="Muzny D.M."/>
            <person name="Ioannidis P."/>
            <person name="Waterhouse R.M."/>
            <person name="Zdobnov E.M."/>
            <person name="James P.J."/>
            <person name="Bagnall N.H."/>
            <person name="Kotze A.C."/>
            <person name="Gibbs R.A."/>
            <person name="Richards S."/>
            <person name="Batterham P."/>
            <person name="Gasser R.B."/>
        </authorList>
    </citation>
    <scope>NUCLEOTIDE SEQUENCE [LARGE SCALE GENOMIC DNA]</scope>
    <source>
        <strain evidence="11 12">LS</strain>
        <tissue evidence="11">Full body</tissue>
    </source>
</reference>
<dbReference type="SUPFAM" id="SSF103473">
    <property type="entry name" value="MFS general substrate transporter"/>
    <property type="match status" value="1"/>
</dbReference>
<dbReference type="NCBIfam" id="TIGR00879">
    <property type="entry name" value="SP"/>
    <property type="match status" value="1"/>
</dbReference>
<dbReference type="Proteomes" id="UP000037069">
    <property type="component" value="Unassembled WGS sequence"/>
</dbReference>